<feature type="transmembrane region" description="Helical" evidence="8">
    <location>
        <begin position="325"/>
        <end position="346"/>
    </location>
</feature>
<dbReference type="PANTHER" id="PTHR48022:SF6">
    <property type="entry name" value="MSTA PROTEIN-RELATED"/>
    <property type="match status" value="1"/>
</dbReference>
<accession>A0A6A6INX9</accession>
<feature type="transmembrane region" description="Helical" evidence="8">
    <location>
        <begin position="196"/>
        <end position="218"/>
    </location>
</feature>
<dbReference type="Proteomes" id="UP000800094">
    <property type="component" value="Unassembled WGS sequence"/>
</dbReference>
<dbReference type="GO" id="GO:0005351">
    <property type="term" value="F:carbohydrate:proton symporter activity"/>
    <property type="evidence" value="ECO:0007669"/>
    <property type="project" value="TreeGrafter"/>
</dbReference>
<dbReference type="Gene3D" id="1.20.1250.20">
    <property type="entry name" value="MFS general substrate transporter like domains"/>
    <property type="match status" value="1"/>
</dbReference>
<feature type="transmembrane region" description="Helical" evidence="8">
    <location>
        <begin position="422"/>
        <end position="445"/>
    </location>
</feature>
<dbReference type="PROSITE" id="PS50850">
    <property type="entry name" value="MFS"/>
    <property type="match status" value="1"/>
</dbReference>
<dbReference type="Pfam" id="PF00083">
    <property type="entry name" value="Sugar_tr"/>
    <property type="match status" value="1"/>
</dbReference>
<evidence type="ECO:0000256" key="8">
    <source>
        <dbReference type="SAM" id="Phobius"/>
    </source>
</evidence>
<keyword evidence="6 8" id="KW-0472">Membrane</keyword>
<dbReference type="NCBIfam" id="TIGR00879">
    <property type="entry name" value="SP"/>
    <property type="match status" value="1"/>
</dbReference>
<dbReference type="SUPFAM" id="SSF103473">
    <property type="entry name" value="MFS general substrate transporter"/>
    <property type="match status" value="1"/>
</dbReference>
<dbReference type="PROSITE" id="PS00217">
    <property type="entry name" value="SUGAR_TRANSPORT_2"/>
    <property type="match status" value="1"/>
</dbReference>
<evidence type="ECO:0000256" key="6">
    <source>
        <dbReference type="ARBA" id="ARBA00023136"/>
    </source>
</evidence>
<evidence type="ECO:0000259" key="9">
    <source>
        <dbReference type="PROSITE" id="PS50850"/>
    </source>
</evidence>
<evidence type="ECO:0000256" key="7">
    <source>
        <dbReference type="RuleBase" id="RU003346"/>
    </source>
</evidence>
<proteinExistence type="inferred from homology"/>
<dbReference type="PRINTS" id="PR00171">
    <property type="entry name" value="SUGRTRNSPORT"/>
</dbReference>
<keyword evidence="5 8" id="KW-1133">Transmembrane helix</keyword>
<name>A0A6A6INX9_9PLEO</name>
<dbReference type="PROSITE" id="PS00216">
    <property type="entry name" value="SUGAR_TRANSPORT_1"/>
    <property type="match status" value="1"/>
</dbReference>
<gene>
    <name evidence="10" type="ORF">BU26DRAFT_539698</name>
</gene>
<dbReference type="PANTHER" id="PTHR48022">
    <property type="entry name" value="PLASTIDIC GLUCOSE TRANSPORTER 4"/>
    <property type="match status" value="1"/>
</dbReference>
<protein>
    <submittedName>
        <fullName evidence="10">MFS monosaccharide transporter-like protein</fullName>
    </submittedName>
</protein>
<feature type="transmembrane region" description="Helical" evidence="8">
    <location>
        <begin position="20"/>
        <end position="40"/>
    </location>
</feature>
<dbReference type="InterPro" id="IPR020846">
    <property type="entry name" value="MFS_dom"/>
</dbReference>
<feature type="transmembrane region" description="Helical" evidence="8">
    <location>
        <begin position="290"/>
        <end position="313"/>
    </location>
</feature>
<reference evidence="10" key="1">
    <citation type="journal article" date="2020" name="Stud. Mycol.">
        <title>101 Dothideomycetes genomes: a test case for predicting lifestyles and emergence of pathogens.</title>
        <authorList>
            <person name="Haridas S."/>
            <person name="Albert R."/>
            <person name="Binder M."/>
            <person name="Bloem J."/>
            <person name="Labutti K."/>
            <person name="Salamov A."/>
            <person name="Andreopoulos B."/>
            <person name="Baker S."/>
            <person name="Barry K."/>
            <person name="Bills G."/>
            <person name="Bluhm B."/>
            <person name="Cannon C."/>
            <person name="Castanera R."/>
            <person name="Culley D."/>
            <person name="Daum C."/>
            <person name="Ezra D."/>
            <person name="Gonzalez J."/>
            <person name="Henrissat B."/>
            <person name="Kuo A."/>
            <person name="Liang C."/>
            <person name="Lipzen A."/>
            <person name="Lutzoni F."/>
            <person name="Magnuson J."/>
            <person name="Mondo S."/>
            <person name="Nolan M."/>
            <person name="Ohm R."/>
            <person name="Pangilinan J."/>
            <person name="Park H.-J."/>
            <person name="Ramirez L."/>
            <person name="Alfaro M."/>
            <person name="Sun H."/>
            <person name="Tritt A."/>
            <person name="Yoshinaga Y."/>
            <person name="Zwiers L.-H."/>
            <person name="Turgeon B."/>
            <person name="Goodwin S."/>
            <person name="Spatafora J."/>
            <person name="Crous P."/>
            <person name="Grigoriev I."/>
        </authorList>
    </citation>
    <scope>NUCLEOTIDE SEQUENCE</scope>
    <source>
        <strain evidence="10">CBS 122368</strain>
    </source>
</reference>
<dbReference type="InterPro" id="IPR036259">
    <property type="entry name" value="MFS_trans_sf"/>
</dbReference>
<feature type="transmembrane region" description="Helical" evidence="8">
    <location>
        <begin position="457"/>
        <end position="475"/>
    </location>
</feature>
<evidence type="ECO:0000256" key="2">
    <source>
        <dbReference type="ARBA" id="ARBA00010992"/>
    </source>
</evidence>
<keyword evidence="11" id="KW-1185">Reference proteome</keyword>
<evidence type="ECO:0000256" key="5">
    <source>
        <dbReference type="ARBA" id="ARBA00022989"/>
    </source>
</evidence>
<dbReference type="AlphaFoldDB" id="A0A6A6INX9"/>
<dbReference type="CDD" id="cd17356">
    <property type="entry name" value="MFS_HXT"/>
    <property type="match status" value="1"/>
</dbReference>
<feature type="transmembrane region" description="Helical" evidence="8">
    <location>
        <begin position="165"/>
        <end position="184"/>
    </location>
</feature>
<sequence>MTRISCSSHEDVNARVESPVTLRAYLLCVFAAFGGILFGYDSGYINGVLGMNYFKQEFGGPSNNEDAYNGHLYATWQKSLIVSILSCGTFFGALIAGSVADWIGRRSTIIVGCGIFSAGVVLQVASTAVGLLVAGRLIAGFGVGFVSAIIILYMSEVAPKAVRGAIVSGYQFFITVGLLLASVVDQGTHSMMNTGSYRIPMSIQWVWALVLGTGLFLLPESPRYYVKNDRLDDAAKALSILRGQPVESQYIKDELAELVANYRYEMETMQSSWMDCFRGGWKPSGNLRRVVLGMALQMMQQWTGINFIFYYGTSFFQQVGIENEFAISMVTTAVNVLSTPISFWTVEKLGRRTLLIYGAIGMVVCEFIVAIVGTAMGDESDAAGYCLIVFTCFYIFFFASTWGPAAWVVIGEIFPLPIRAKGVALSTASNWLWNFAIGYITPYMVDEDEGNLKSKVFFVWGSTCVLCVLFSYFLVPETKGLSLEQVDRMLEETTPRTSSKWVPHSTYADHAAERDSEKMVNKAVHLAGGQHVEHKEV</sequence>
<dbReference type="EMBL" id="ML987193">
    <property type="protein sequence ID" value="KAF2251290.1"/>
    <property type="molecule type" value="Genomic_DNA"/>
</dbReference>
<keyword evidence="3 7" id="KW-0813">Transport</keyword>
<dbReference type="OrthoDB" id="6612291at2759"/>
<evidence type="ECO:0000256" key="3">
    <source>
        <dbReference type="ARBA" id="ARBA00022448"/>
    </source>
</evidence>
<feature type="transmembrane region" description="Helical" evidence="8">
    <location>
        <begin position="131"/>
        <end position="153"/>
    </location>
</feature>
<feature type="transmembrane region" description="Helical" evidence="8">
    <location>
        <begin position="382"/>
        <end position="410"/>
    </location>
</feature>
<evidence type="ECO:0000313" key="10">
    <source>
        <dbReference type="EMBL" id="KAF2251290.1"/>
    </source>
</evidence>
<dbReference type="GO" id="GO:0016020">
    <property type="term" value="C:membrane"/>
    <property type="evidence" value="ECO:0007669"/>
    <property type="project" value="UniProtKB-SubCell"/>
</dbReference>
<evidence type="ECO:0000313" key="11">
    <source>
        <dbReference type="Proteomes" id="UP000800094"/>
    </source>
</evidence>
<feature type="transmembrane region" description="Helical" evidence="8">
    <location>
        <begin position="107"/>
        <end position="125"/>
    </location>
</feature>
<comment type="subcellular location">
    <subcellularLocation>
        <location evidence="1">Membrane</location>
        <topology evidence="1">Multi-pass membrane protein</topology>
    </subcellularLocation>
</comment>
<feature type="transmembrane region" description="Helical" evidence="8">
    <location>
        <begin position="80"/>
        <end position="100"/>
    </location>
</feature>
<keyword evidence="4 8" id="KW-0812">Transmembrane</keyword>
<dbReference type="InterPro" id="IPR005828">
    <property type="entry name" value="MFS_sugar_transport-like"/>
</dbReference>
<feature type="transmembrane region" description="Helical" evidence="8">
    <location>
        <begin position="353"/>
        <end position="376"/>
    </location>
</feature>
<dbReference type="InterPro" id="IPR050360">
    <property type="entry name" value="MFS_Sugar_Transporters"/>
</dbReference>
<dbReference type="InterPro" id="IPR003663">
    <property type="entry name" value="Sugar/inositol_transpt"/>
</dbReference>
<comment type="similarity">
    <text evidence="2 7">Belongs to the major facilitator superfamily. Sugar transporter (TC 2.A.1.1) family.</text>
</comment>
<dbReference type="FunFam" id="1.20.1250.20:FF:000180">
    <property type="entry name" value="MFS monosaccharide transporter"/>
    <property type="match status" value="1"/>
</dbReference>
<evidence type="ECO:0000256" key="4">
    <source>
        <dbReference type="ARBA" id="ARBA00022692"/>
    </source>
</evidence>
<dbReference type="GeneID" id="54584849"/>
<evidence type="ECO:0000256" key="1">
    <source>
        <dbReference type="ARBA" id="ARBA00004141"/>
    </source>
</evidence>
<dbReference type="RefSeq" id="XP_033686294.1">
    <property type="nucleotide sequence ID" value="XM_033831519.1"/>
</dbReference>
<feature type="domain" description="Major facilitator superfamily (MFS) profile" evidence="9">
    <location>
        <begin position="27"/>
        <end position="479"/>
    </location>
</feature>
<organism evidence="10 11">
    <name type="scientific">Trematosphaeria pertusa</name>
    <dbReference type="NCBI Taxonomy" id="390896"/>
    <lineage>
        <taxon>Eukaryota</taxon>
        <taxon>Fungi</taxon>
        <taxon>Dikarya</taxon>
        <taxon>Ascomycota</taxon>
        <taxon>Pezizomycotina</taxon>
        <taxon>Dothideomycetes</taxon>
        <taxon>Pleosporomycetidae</taxon>
        <taxon>Pleosporales</taxon>
        <taxon>Massarineae</taxon>
        <taxon>Trematosphaeriaceae</taxon>
        <taxon>Trematosphaeria</taxon>
    </lineage>
</organism>
<dbReference type="InterPro" id="IPR005829">
    <property type="entry name" value="Sugar_transporter_CS"/>
</dbReference>